<evidence type="ECO:0000313" key="2">
    <source>
        <dbReference type="Proteomes" id="UP001487740"/>
    </source>
</evidence>
<accession>A0AAW0TLA7</accession>
<dbReference type="Proteomes" id="UP001487740">
    <property type="component" value="Unassembled WGS sequence"/>
</dbReference>
<dbReference type="AlphaFoldDB" id="A0AAW0TLA7"/>
<reference evidence="1 2" key="1">
    <citation type="submission" date="2023-03" db="EMBL/GenBank/DDBJ databases">
        <title>High-quality genome of Scylla paramamosain provides insights in environmental adaptation.</title>
        <authorList>
            <person name="Zhang L."/>
        </authorList>
    </citation>
    <scope>NUCLEOTIDE SEQUENCE [LARGE SCALE GENOMIC DNA]</scope>
    <source>
        <strain evidence="1">LZ_2023a</strain>
        <tissue evidence="1">Muscle</tissue>
    </source>
</reference>
<sequence>MSDIMNQGTLKRTSHSILDTGGNTADIDEAQARSNLIQQYGSCAACSSDLGPRSCGISSSSFSRLFAVRDLIHKFDSYVTLK</sequence>
<comment type="caution">
    <text evidence="1">The sequence shown here is derived from an EMBL/GenBank/DDBJ whole genome shotgun (WGS) entry which is preliminary data.</text>
</comment>
<gene>
    <name evidence="1" type="ORF">O3P69_020464</name>
</gene>
<proteinExistence type="predicted"/>
<keyword evidence="2" id="KW-1185">Reference proteome</keyword>
<dbReference type="EMBL" id="JARAKH010000028">
    <property type="protein sequence ID" value="KAK8388484.1"/>
    <property type="molecule type" value="Genomic_DNA"/>
</dbReference>
<name>A0AAW0TLA7_SCYPA</name>
<protein>
    <submittedName>
        <fullName evidence="1">Uncharacterized protein</fullName>
    </submittedName>
</protein>
<organism evidence="1 2">
    <name type="scientific">Scylla paramamosain</name>
    <name type="common">Mud crab</name>
    <dbReference type="NCBI Taxonomy" id="85552"/>
    <lineage>
        <taxon>Eukaryota</taxon>
        <taxon>Metazoa</taxon>
        <taxon>Ecdysozoa</taxon>
        <taxon>Arthropoda</taxon>
        <taxon>Crustacea</taxon>
        <taxon>Multicrustacea</taxon>
        <taxon>Malacostraca</taxon>
        <taxon>Eumalacostraca</taxon>
        <taxon>Eucarida</taxon>
        <taxon>Decapoda</taxon>
        <taxon>Pleocyemata</taxon>
        <taxon>Brachyura</taxon>
        <taxon>Eubrachyura</taxon>
        <taxon>Portunoidea</taxon>
        <taxon>Portunidae</taxon>
        <taxon>Portuninae</taxon>
        <taxon>Scylla</taxon>
    </lineage>
</organism>
<evidence type="ECO:0000313" key="1">
    <source>
        <dbReference type="EMBL" id="KAK8388484.1"/>
    </source>
</evidence>